<feature type="domain" description="N-acetyltransferase" evidence="3">
    <location>
        <begin position="3"/>
        <end position="153"/>
    </location>
</feature>
<dbReference type="AlphaFoldDB" id="A0A0Q9YRL6"/>
<evidence type="ECO:0000259" key="3">
    <source>
        <dbReference type="PROSITE" id="PS51186"/>
    </source>
</evidence>
<dbReference type="RefSeq" id="WP_075067191.1">
    <property type="nucleotide sequence ID" value="NZ_LKAJ02000001.1"/>
</dbReference>
<dbReference type="Proteomes" id="UP000051497">
    <property type="component" value="Unassembled WGS sequence"/>
</dbReference>
<dbReference type="STRING" id="295108.HT99x_02588"/>
<dbReference type="InterPro" id="IPR016181">
    <property type="entry name" value="Acyl_CoA_acyltransferase"/>
</dbReference>
<reference evidence="5" key="2">
    <citation type="journal article" date="2016" name="Genome Announc.">
        <title>Draft Genome Sequences of Two Novel Amoeba-Resistant Intranuclear Bacteria, 'Candidatus Berkiella cookevillensis' and 'Candidatus Berkiella aquae'.</title>
        <authorList>
            <person name="Mehari Y.T."/>
            <person name="Arivett B.A."/>
            <person name="Farone A.L."/>
            <person name="Gunderson J.H."/>
            <person name="Farone M.B."/>
        </authorList>
    </citation>
    <scope>NUCLEOTIDE SEQUENCE</scope>
    <source>
        <strain evidence="5">HT99</strain>
    </source>
</reference>
<accession>A0A0Q9YRL6</accession>
<protein>
    <submittedName>
        <fullName evidence="4">Aminoalkylphosphonic acid N-acetyltransferase</fullName>
    </submittedName>
    <submittedName>
        <fullName evidence="5">GNAT family N-acetyltransferase</fullName>
    </submittedName>
</protein>
<dbReference type="EMBL" id="LKAJ01000013">
    <property type="protein sequence ID" value="KRG20338.1"/>
    <property type="molecule type" value="Genomic_DNA"/>
</dbReference>
<evidence type="ECO:0000313" key="6">
    <source>
        <dbReference type="Proteomes" id="UP000051497"/>
    </source>
</evidence>
<dbReference type="SUPFAM" id="SSF55729">
    <property type="entry name" value="Acyl-CoA N-acyltransferases (Nat)"/>
    <property type="match status" value="1"/>
</dbReference>
<dbReference type="InterPro" id="IPR000182">
    <property type="entry name" value="GNAT_dom"/>
</dbReference>
<evidence type="ECO:0000256" key="1">
    <source>
        <dbReference type="ARBA" id="ARBA00022679"/>
    </source>
</evidence>
<evidence type="ECO:0000256" key="2">
    <source>
        <dbReference type="ARBA" id="ARBA00023315"/>
    </source>
</evidence>
<sequence length="155" mass="17788">MKIKIRKVTLCDVKALLPLISQLGYPISEEQLIARLALYQGYNDAAWVALVDEKPIGVIAVHVYDLFHCTERYSRIVTVVVDAPYRRLGVGKQLLAYAERHAKEKGCTALELTSSLKRLKYGAHDFYDSYGYNNHGEYESRYFRKFLKQKEGPVI</sequence>
<organism evidence="4">
    <name type="scientific">Candidatus Berkiella aquae</name>
    <dbReference type="NCBI Taxonomy" id="295108"/>
    <lineage>
        <taxon>Bacteria</taxon>
        <taxon>Pseudomonadati</taxon>
        <taxon>Pseudomonadota</taxon>
        <taxon>Gammaproteobacteria</taxon>
        <taxon>Candidatus Berkiellales</taxon>
        <taxon>Candidatus Berkiellaceae</taxon>
        <taxon>Candidatus Berkiella</taxon>
    </lineage>
</organism>
<dbReference type="GO" id="GO:0016747">
    <property type="term" value="F:acyltransferase activity, transferring groups other than amino-acyl groups"/>
    <property type="evidence" value="ECO:0007669"/>
    <property type="project" value="InterPro"/>
</dbReference>
<dbReference type="OrthoDB" id="6456007at2"/>
<dbReference type="Gene3D" id="3.40.630.30">
    <property type="match status" value="1"/>
</dbReference>
<evidence type="ECO:0000313" key="4">
    <source>
        <dbReference type="EMBL" id="KRG20338.1"/>
    </source>
</evidence>
<dbReference type="CDD" id="cd04301">
    <property type="entry name" value="NAT_SF"/>
    <property type="match status" value="1"/>
</dbReference>
<gene>
    <name evidence="5" type="ORF">HT99x_012710</name>
    <name evidence="4" type="ORF">HT99x_02588</name>
</gene>
<keyword evidence="6" id="KW-1185">Reference proteome</keyword>
<dbReference type="PANTHER" id="PTHR43877:SF2">
    <property type="entry name" value="AMINOALKYLPHOSPHONATE N-ACETYLTRANSFERASE-RELATED"/>
    <property type="match status" value="1"/>
</dbReference>
<reference evidence="5" key="3">
    <citation type="submission" date="2021-06" db="EMBL/GenBank/DDBJ databases">
        <title>Genomic Description and Analysis of Intracellular Bacteria, Candidatus Berkiella cookevillensis and Candidatus Berkiella aquae.</title>
        <authorList>
            <person name="Kidane D.T."/>
            <person name="Mehari Y.T."/>
            <person name="Rice F.C."/>
            <person name="Arivett B.A."/>
            <person name="Farone A.L."/>
            <person name="Berk S.G."/>
            <person name="Farone M.B."/>
        </authorList>
    </citation>
    <scope>NUCLEOTIDE SEQUENCE</scope>
    <source>
        <strain evidence="5">HT99</strain>
    </source>
</reference>
<reference evidence="4" key="1">
    <citation type="submission" date="2015-09" db="EMBL/GenBank/DDBJ databases">
        <title>Draft Genome Sequences of Two Novel Amoeba-resistant Intranuclear Bacteria, Candidatus Berkiella cookevillensis and Candidatus Berkiella aquae.</title>
        <authorList>
            <person name="Mehari Y.T."/>
            <person name="Arivett B.A."/>
            <person name="Farone A.L."/>
            <person name="Gunderson J.H."/>
            <person name="Farone M.B."/>
        </authorList>
    </citation>
    <scope>NUCLEOTIDE SEQUENCE [LARGE SCALE GENOMIC DNA]</scope>
    <source>
        <strain evidence="4">HT99</strain>
    </source>
</reference>
<comment type="caution">
    <text evidence="4">The sequence shown here is derived from an EMBL/GenBank/DDBJ whole genome shotgun (WGS) entry which is preliminary data.</text>
</comment>
<dbReference type="EMBL" id="LKAJ02000001">
    <property type="protein sequence ID" value="MCS5712295.1"/>
    <property type="molecule type" value="Genomic_DNA"/>
</dbReference>
<keyword evidence="1 4" id="KW-0808">Transferase</keyword>
<dbReference type="PROSITE" id="PS51186">
    <property type="entry name" value="GNAT"/>
    <property type="match status" value="1"/>
</dbReference>
<dbReference type="InterPro" id="IPR050832">
    <property type="entry name" value="Bact_Acetyltransf"/>
</dbReference>
<name>A0A0Q9YRL6_9GAMM</name>
<dbReference type="Pfam" id="PF00583">
    <property type="entry name" value="Acetyltransf_1"/>
    <property type="match status" value="1"/>
</dbReference>
<keyword evidence="2" id="KW-0012">Acyltransferase</keyword>
<proteinExistence type="predicted"/>
<dbReference type="PANTHER" id="PTHR43877">
    <property type="entry name" value="AMINOALKYLPHOSPHONATE N-ACETYLTRANSFERASE-RELATED-RELATED"/>
    <property type="match status" value="1"/>
</dbReference>
<evidence type="ECO:0000313" key="5">
    <source>
        <dbReference type="EMBL" id="MCS5712295.1"/>
    </source>
</evidence>